<dbReference type="PANTHER" id="PTHR45527">
    <property type="entry name" value="NONRIBOSOMAL PEPTIDE SYNTHETASE"/>
    <property type="match status" value="1"/>
</dbReference>
<dbReference type="SUPFAM" id="SSF56801">
    <property type="entry name" value="Acetyl-CoA synthetase-like"/>
    <property type="match status" value="1"/>
</dbReference>
<dbReference type="GO" id="GO:0044550">
    <property type="term" value="P:secondary metabolite biosynthetic process"/>
    <property type="evidence" value="ECO:0007669"/>
    <property type="project" value="TreeGrafter"/>
</dbReference>
<dbReference type="Pfam" id="PF00501">
    <property type="entry name" value="AMP-binding"/>
    <property type="match status" value="1"/>
</dbReference>
<dbReference type="GO" id="GO:0031177">
    <property type="term" value="F:phosphopantetheine binding"/>
    <property type="evidence" value="ECO:0007669"/>
    <property type="project" value="TreeGrafter"/>
</dbReference>
<dbReference type="InterPro" id="IPR020845">
    <property type="entry name" value="AMP-binding_CS"/>
</dbReference>
<evidence type="ECO:0000313" key="3">
    <source>
        <dbReference type="Proteomes" id="UP000284243"/>
    </source>
</evidence>
<dbReference type="AlphaFoldDB" id="A0A412TT44"/>
<comment type="caution">
    <text evidence="2">The sequence shown here is derived from an EMBL/GenBank/DDBJ whole genome shotgun (WGS) entry which is preliminary data.</text>
</comment>
<name>A0A412TT44_9BACT</name>
<dbReference type="Gene3D" id="3.40.50.12780">
    <property type="entry name" value="N-terminal domain of ligase-like"/>
    <property type="match status" value="1"/>
</dbReference>
<dbReference type="GO" id="GO:0043041">
    <property type="term" value="P:amino acid activation for nonribosomal peptide biosynthetic process"/>
    <property type="evidence" value="ECO:0007669"/>
    <property type="project" value="TreeGrafter"/>
</dbReference>
<gene>
    <name evidence="2" type="ORF">DWW57_07940</name>
</gene>
<dbReference type="RefSeq" id="WP_087394101.1">
    <property type="nucleotide sequence ID" value="NZ_JADMUD010000023.1"/>
</dbReference>
<organism evidence="2 3">
    <name type="scientific">Odoribacter splanchnicus</name>
    <dbReference type="NCBI Taxonomy" id="28118"/>
    <lineage>
        <taxon>Bacteria</taxon>
        <taxon>Pseudomonadati</taxon>
        <taxon>Bacteroidota</taxon>
        <taxon>Bacteroidia</taxon>
        <taxon>Bacteroidales</taxon>
        <taxon>Odoribacteraceae</taxon>
        <taxon>Odoribacter</taxon>
    </lineage>
</organism>
<accession>A0A412TT44</accession>
<dbReference type="Gene3D" id="3.30.300.30">
    <property type="match status" value="1"/>
</dbReference>
<dbReference type="InterPro" id="IPR045851">
    <property type="entry name" value="AMP-bd_C_sf"/>
</dbReference>
<dbReference type="InterPro" id="IPR000873">
    <property type="entry name" value="AMP-dep_synth/lig_dom"/>
</dbReference>
<evidence type="ECO:0000259" key="1">
    <source>
        <dbReference type="Pfam" id="PF00501"/>
    </source>
</evidence>
<protein>
    <submittedName>
        <fullName evidence="2">Amino acid adenylation domain-containing protein</fullName>
    </submittedName>
</protein>
<dbReference type="PANTHER" id="PTHR45527:SF1">
    <property type="entry name" value="FATTY ACID SYNTHASE"/>
    <property type="match status" value="1"/>
</dbReference>
<dbReference type="GO" id="GO:0005737">
    <property type="term" value="C:cytoplasm"/>
    <property type="evidence" value="ECO:0007669"/>
    <property type="project" value="TreeGrafter"/>
</dbReference>
<sequence length="500" mass="55970">MKKTNDADMLAAIVRASNRYAMRPALVIDDRTYTYQELFGLAGSICETLRNLKEDIIGITAENRMETYASILAVLLSGKTYVMLHPDYPAERNCRIARQSGIGLLLYSGENGDILPPDISAGRVCVSSHRQTSHSGVVTYDVNPDVPAYIIFTSGSTGEPKGVPISRRNLNAFYKAYRALGWELDENDRMLQMFELTFDVSVVSFLYPLTFGACVYAVPQKGMKYLNVLDIMERHRLTFAAVAPSVLRLSRPYFGEISFPDLRYLIVTAEATDVNLLDEFRPCIPNATVINLYGPTEATIYCTSYVIPAEGAKHHNGMAAIGKPFPGMDYMIASPSGKQLPAGETGELWIAGPQLMRGYWRAPEKTAGCFVTTPFGKLYYRTGDLCQVDADGDIIYCGRKDTQVKIQGFRIELGEIEYHVKAFYKHGCNAMVLPVYATDGSCELHLAVEKEAEDTESLERYMQSHLPPYMLPRHIHFIPCFPQNNSNKIDRNQLLNYITQ</sequence>
<dbReference type="CDD" id="cd05930">
    <property type="entry name" value="A_NRPS"/>
    <property type="match status" value="1"/>
</dbReference>
<dbReference type="InterPro" id="IPR010071">
    <property type="entry name" value="AA_adenyl_dom"/>
</dbReference>
<proteinExistence type="predicted"/>
<dbReference type="EMBL" id="QRYC01000008">
    <property type="protein sequence ID" value="RGU56790.1"/>
    <property type="molecule type" value="Genomic_DNA"/>
</dbReference>
<dbReference type="InterPro" id="IPR042099">
    <property type="entry name" value="ANL_N_sf"/>
</dbReference>
<reference evidence="2 3" key="1">
    <citation type="submission" date="2018-08" db="EMBL/GenBank/DDBJ databases">
        <title>A genome reference for cultivated species of the human gut microbiota.</title>
        <authorList>
            <person name="Zou Y."/>
            <person name="Xue W."/>
            <person name="Luo G."/>
        </authorList>
    </citation>
    <scope>NUCLEOTIDE SEQUENCE [LARGE SCALE GENOMIC DNA]</scope>
    <source>
        <strain evidence="2 3">AF16-14</strain>
    </source>
</reference>
<dbReference type="Proteomes" id="UP000284243">
    <property type="component" value="Unassembled WGS sequence"/>
</dbReference>
<feature type="domain" description="AMP-dependent synthetase/ligase" evidence="1">
    <location>
        <begin position="15"/>
        <end position="360"/>
    </location>
</feature>
<dbReference type="PROSITE" id="PS00455">
    <property type="entry name" value="AMP_BINDING"/>
    <property type="match status" value="1"/>
</dbReference>
<dbReference type="NCBIfam" id="TIGR01733">
    <property type="entry name" value="AA-adenyl-dom"/>
    <property type="match status" value="1"/>
</dbReference>
<evidence type="ECO:0000313" key="2">
    <source>
        <dbReference type="EMBL" id="RGU56790.1"/>
    </source>
</evidence>